<proteinExistence type="predicted"/>
<dbReference type="InterPro" id="IPR036397">
    <property type="entry name" value="RNaseH_sf"/>
</dbReference>
<dbReference type="Pfam" id="PF13456">
    <property type="entry name" value="RVT_3"/>
    <property type="match status" value="1"/>
</dbReference>
<dbReference type="Gene3D" id="3.30.420.10">
    <property type="entry name" value="Ribonuclease H-like superfamily/Ribonuclease H"/>
    <property type="match status" value="1"/>
</dbReference>
<gene>
    <name evidence="3" type="ORF">SO802_005825</name>
</gene>
<protein>
    <recommendedName>
        <fullName evidence="5">Reverse transcriptase zinc-binding domain-containing protein</fullName>
    </recommendedName>
</protein>
<keyword evidence="4" id="KW-1185">Reference proteome</keyword>
<dbReference type="InterPro" id="IPR026960">
    <property type="entry name" value="RVT-Znf"/>
</dbReference>
<accession>A0AAW2DJ75</accession>
<dbReference type="InterPro" id="IPR052929">
    <property type="entry name" value="RNase_H-like_EbsB-rel"/>
</dbReference>
<evidence type="ECO:0000259" key="1">
    <source>
        <dbReference type="Pfam" id="PF13456"/>
    </source>
</evidence>
<dbReference type="GO" id="GO:0004523">
    <property type="term" value="F:RNA-DNA hybrid ribonuclease activity"/>
    <property type="evidence" value="ECO:0007669"/>
    <property type="project" value="InterPro"/>
</dbReference>
<dbReference type="PANTHER" id="PTHR47074">
    <property type="entry name" value="BNAC02G40300D PROTEIN"/>
    <property type="match status" value="1"/>
</dbReference>
<dbReference type="Pfam" id="PF13966">
    <property type="entry name" value="zf-RVT"/>
    <property type="match status" value="1"/>
</dbReference>
<evidence type="ECO:0000259" key="2">
    <source>
        <dbReference type="Pfam" id="PF13966"/>
    </source>
</evidence>
<evidence type="ECO:0008006" key="5">
    <source>
        <dbReference type="Google" id="ProtNLM"/>
    </source>
</evidence>
<organism evidence="3 4">
    <name type="scientific">Lithocarpus litseifolius</name>
    <dbReference type="NCBI Taxonomy" id="425828"/>
    <lineage>
        <taxon>Eukaryota</taxon>
        <taxon>Viridiplantae</taxon>
        <taxon>Streptophyta</taxon>
        <taxon>Embryophyta</taxon>
        <taxon>Tracheophyta</taxon>
        <taxon>Spermatophyta</taxon>
        <taxon>Magnoliopsida</taxon>
        <taxon>eudicotyledons</taxon>
        <taxon>Gunneridae</taxon>
        <taxon>Pentapetalae</taxon>
        <taxon>rosids</taxon>
        <taxon>fabids</taxon>
        <taxon>Fagales</taxon>
        <taxon>Fagaceae</taxon>
        <taxon>Lithocarpus</taxon>
    </lineage>
</organism>
<dbReference type="EMBL" id="JAZDWU010000002">
    <property type="protein sequence ID" value="KAL0010717.1"/>
    <property type="molecule type" value="Genomic_DNA"/>
</dbReference>
<sequence length="219" mass="24711">MLDEAKTLSEPSQSNQTAHNGFWKKIWSINVPNKMKYFLWRACCEVLPTKKNLFHRKVTRNAIFANERRLQDYQAALVIKLPDAPNLGPTHWSLPPTPFLKANFDGALFQDISFASIGVIIGDSTGKVVGAVSERIKLPPTVEDVESLACKRVIAFAIKIGLHQAVFEGESTTFLNYLQADSPCQACFGIVIEDSRTWTRTRTRTRHRHGHKDTAIFEK</sequence>
<name>A0AAW2DJ75_9ROSI</name>
<dbReference type="PANTHER" id="PTHR47074:SF48">
    <property type="entry name" value="POLYNUCLEOTIDYL TRANSFERASE, RIBONUCLEASE H-LIKE SUPERFAMILY PROTEIN"/>
    <property type="match status" value="1"/>
</dbReference>
<dbReference type="InterPro" id="IPR002156">
    <property type="entry name" value="RNaseH_domain"/>
</dbReference>
<dbReference type="GO" id="GO:0003676">
    <property type="term" value="F:nucleic acid binding"/>
    <property type="evidence" value="ECO:0007669"/>
    <property type="project" value="InterPro"/>
</dbReference>
<comment type="caution">
    <text evidence="3">The sequence shown here is derived from an EMBL/GenBank/DDBJ whole genome shotgun (WGS) entry which is preliminary data.</text>
</comment>
<evidence type="ECO:0000313" key="4">
    <source>
        <dbReference type="Proteomes" id="UP001459277"/>
    </source>
</evidence>
<evidence type="ECO:0000313" key="3">
    <source>
        <dbReference type="EMBL" id="KAL0010717.1"/>
    </source>
</evidence>
<feature type="domain" description="RNase H type-1" evidence="1">
    <location>
        <begin position="103"/>
        <end position="209"/>
    </location>
</feature>
<dbReference type="Proteomes" id="UP001459277">
    <property type="component" value="Unassembled WGS sequence"/>
</dbReference>
<dbReference type="AlphaFoldDB" id="A0AAW2DJ75"/>
<feature type="domain" description="Reverse transcriptase zinc-binding" evidence="2">
    <location>
        <begin position="15"/>
        <end position="60"/>
    </location>
</feature>
<reference evidence="3 4" key="1">
    <citation type="submission" date="2024-01" db="EMBL/GenBank/DDBJ databases">
        <title>A telomere-to-telomere, gap-free genome of sweet tea (Lithocarpus litseifolius).</title>
        <authorList>
            <person name="Zhou J."/>
        </authorList>
    </citation>
    <scope>NUCLEOTIDE SEQUENCE [LARGE SCALE GENOMIC DNA]</scope>
    <source>
        <strain evidence="3">Zhou-2022a</strain>
        <tissue evidence="3">Leaf</tissue>
    </source>
</reference>